<feature type="transmembrane region" description="Helical" evidence="1">
    <location>
        <begin position="46"/>
        <end position="65"/>
    </location>
</feature>
<comment type="caution">
    <text evidence="2">The sequence shown here is derived from an EMBL/GenBank/DDBJ whole genome shotgun (WGS) entry which is preliminary data.</text>
</comment>
<accession>A0AAJ1QUU3</accession>
<evidence type="ECO:0000313" key="2">
    <source>
        <dbReference type="EMBL" id="MDN3618465.1"/>
    </source>
</evidence>
<dbReference type="SUPFAM" id="SSF54523">
    <property type="entry name" value="Pili subunits"/>
    <property type="match status" value="1"/>
</dbReference>
<sequence length="153" mass="18328">MFDFIGYILYTYLDIKHWFKTKKRRKYEKENNLPKSIVWHPMTKPLLIFFIIITPIIFLFSFFFFKNENKKRTTKRMLEISKLLEAEKKQFGKFPSALKDIIRNNPLRSNLTTDYWKSTFVYIPSKDGQNYQLTSLGGDGKLNTKDDIQYSSN</sequence>
<keyword evidence="1" id="KW-0812">Transmembrane</keyword>
<dbReference type="EMBL" id="JAUFQH010000003">
    <property type="protein sequence ID" value="MDN3618465.1"/>
    <property type="molecule type" value="Genomic_DNA"/>
</dbReference>
<proteinExistence type="predicted"/>
<protein>
    <recommendedName>
        <fullName evidence="4">Type II secretion system protein GspG C-terminal domain-containing protein</fullName>
    </recommendedName>
</protein>
<keyword evidence="1" id="KW-1133">Transmembrane helix</keyword>
<reference evidence="2 3" key="1">
    <citation type="journal article" date="2014" name="Int. J. Syst. Evol. Microbiol.">
        <title>Complete genome sequence of Corynebacterium casei LMG S-19264T (=DSM 44701T), isolated from a smear-ripened cheese.</title>
        <authorList>
            <consortium name="US DOE Joint Genome Institute (JGI-PGF)"/>
            <person name="Walter F."/>
            <person name="Albersmeier A."/>
            <person name="Kalinowski J."/>
            <person name="Ruckert C."/>
        </authorList>
    </citation>
    <scope>NUCLEOTIDE SEQUENCE [LARGE SCALE GENOMIC DNA]</scope>
    <source>
        <strain evidence="2 3">CECT 8670</strain>
    </source>
</reference>
<organism evidence="2 3">
    <name type="scientific">Polaribacter sejongensis</name>
    <dbReference type="NCBI Taxonomy" id="985043"/>
    <lineage>
        <taxon>Bacteria</taxon>
        <taxon>Pseudomonadati</taxon>
        <taxon>Bacteroidota</taxon>
        <taxon>Flavobacteriia</taxon>
        <taxon>Flavobacteriales</taxon>
        <taxon>Flavobacteriaceae</taxon>
    </lineage>
</organism>
<dbReference type="Proteomes" id="UP001228636">
    <property type="component" value="Unassembled WGS sequence"/>
</dbReference>
<gene>
    <name evidence="2" type="ORF">QWY81_03215</name>
</gene>
<dbReference type="InterPro" id="IPR045584">
    <property type="entry name" value="Pilin-like"/>
</dbReference>
<dbReference type="Gene3D" id="3.30.700.10">
    <property type="entry name" value="Glycoprotein, Type 4 Pilin"/>
    <property type="match status" value="1"/>
</dbReference>
<keyword evidence="1" id="KW-0472">Membrane</keyword>
<evidence type="ECO:0008006" key="4">
    <source>
        <dbReference type="Google" id="ProtNLM"/>
    </source>
</evidence>
<dbReference type="AlphaFoldDB" id="A0AAJ1QUU3"/>
<evidence type="ECO:0000313" key="3">
    <source>
        <dbReference type="Proteomes" id="UP001228636"/>
    </source>
</evidence>
<evidence type="ECO:0000256" key="1">
    <source>
        <dbReference type="SAM" id="Phobius"/>
    </source>
</evidence>
<name>A0AAJ1QUU3_9FLAO</name>
<dbReference type="RefSeq" id="WP_261971977.1">
    <property type="nucleotide sequence ID" value="NZ_CP103460.1"/>
</dbReference>